<dbReference type="SUPFAM" id="SSF103473">
    <property type="entry name" value="MFS general substrate transporter"/>
    <property type="match status" value="2"/>
</dbReference>
<protein>
    <recommendedName>
        <fullName evidence="10">Protein NRT1/ PTR FAMILY 1.2-like</fullName>
    </recommendedName>
</protein>
<accession>A0A9Q0GR01</accession>
<dbReference type="GO" id="GO:0016020">
    <property type="term" value="C:membrane"/>
    <property type="evidence" value="ECO:0007669"/>
    <property type="project" value="UniProtKB-SubCell"/>
</dbReference>
<keyword evidence="4 7" id="KW-1133">Transmembrane helix</keyword>
<evidence type="ECO:0000256" key="3">
    <source>
        <dbReference type="ARBA" id="ARBA00022692"/>
    </source>
</evidence>
<feature type="transmembrane region" description="Helical" evidence="7">
    <location>
        <begin position="397"/>
        <end position="417"/>
    </location>
</feature>
<evidence type="ECO:0000256" key="4">
    <source>
        <dbReference type="ARBA" id="ARBA00022989"/>
    </source>
</evidence>
<name>A0A9Q0GR01_9MAGN</name>
<proteinExistence type="inferred from homology"/>
<organism evidence="8 9">
    <name type="scientific">Protea cynaroides</name>
    <dbReference type="NCBI Taxonomy" id="273540"/>
    <lineage>
        <taxon>Eukaryota</taxon>
        <taxon>Viridiplantae</taxon>
        <taxon>Streptophyta</taxon>
        <taxon>Embryophyta</taxon>
        <taxon>Tracheophyta</taxon>
        <taxon>Spermatophyta</taxon>
        <taxon>Magnoliopsida</taxon>
        <taxon>Proteales</taxon>
        <taxon>Proteaceae</taxon>
        <taxon>Protea</taxon>
    </lineage>
</organism>
<dbReference type="Proteomes" id="UP001141806">
    <property type="component" value="Unassembled WGS sequence"/>
</dbReference>
<dbReference type="OrthoDB" id="8904098at2759"/>
<comment type="subcellular location">
    <subcellularLocation>
        <location evidence="1">Membrane</location>
        <topology evidence="1">Multi-pass membrane protein</topology>
    </subcellularLocation>
</comment>
<dbReference type="InterPro" id="IPR036259">
    <property type="entry name" value="MFS_trans_sf"/>
</dbReference>
<dbReference type="GO" id="GO:0022857">
    <property type="term" value="F:transmembrane transporter activity"/>
    <property type="evidence" value="ECO:0007669"/>
    <property type="project" value="InterPro"/>
</dbReference>
<evidence type="ECO:0000313" key="9">
    <source>
        <dbReference type="Proteomes" id="UP001141806"/>
    </source>
</evidence>
<evidence type="ECO:0000313" key="8">
    <source>
        <dbReference type="EMBL" id="KAJ4951945.1"/>
    </source>
</evidence>
<sequence>MEQLSGNSPKMTQMSSVSTTGQRKGGLRTMSFIILNESFEKVSSYGLMPNMIFYLMKDYHLDAATGTTVLLLWSAASNALAIVGAFLSDSCLGRFRVIALGSFSSLLGMIMLWLTDVVPETKPPSFCNPSYGGCKSATAVQLAFLFFSFGLMSIVKASKSLFTGFFQVLVVAFKNRNLNFPANNSDGCYHQAPDSELIEPTKSLRFLNKACIIGNQITDVKPDGSPSNPWKLCTVDQVESLKSLLKVIPMWSSCIMVQVTINQSTFTAIQASTMDRHITTHFQIPAGSFSVFLVLTLTIWVAMYDRLIVPLMAKHMGRPHGLGQNQRIGIGILVSAAAMAVSAGIERVRRRSAIREVIMSAMWLVPQQCLLGVAEAMNAVAQIELYYSHFSKNMGSLAMALFTLGMAAGNLVGSLIVKIVDGVTKGEGKESWVSSNPNKGHYDYYYWLLAILCFIDFFYFLVCCWVYGPEKEKETKLEGGAGASMATLA</sequence>
<feature type="transmembrane region" description="Helical" evidence="7">
    <location>
        <begin position="135"/>
        <end position="155"/>
    </location>
</feature>
<feature type="region of interest" description="Disordered" evidence="6">
    <location>
        <begin position="1"/>
        <end position="23"/>
    </location>
</feature>
<keyword evidence="9" id="KW-1185">Reference proteome</keyword>
<evidence type="ECO:0000256" key="7">
    <source>
        <dbReference type="SAM" id="Phobius"/>
    </source>
</evidence>
<dbReference type="EMBL" id="JAMYWD010000012">
    <property type="protein sequence ID" value="KAJ4951945.1"/>
    <property type="molecule type" value="Genomic_DNA"/>
</dbReference>
<feature type="transmembrane region" description="Helical" evidence="7">
    <location>
        <begin position="284"/>
        <end position="304"/>
    </location>
</feature>
<evidence type="ECO:0000256" key="5">
    <source>
        <dbReference type="ARBA" id="ARBA00023136"/>
    </source>
</evidence>
<evidence type="ECO:0000256" key="2">
    <source>
        <dbReference type="ARBA" id="ARBA00005982"/>
    </source>
</evidence>
<evidence type="ECO:0000256" key="1">
    <source>
        <dbReference type="ARBA" id="ARBA00004141"/>
    </source>
</evidence>
<gene>
    <name evidence="8" type="ORF">NE237_028777</name>
</gene>
<dbReference type="AlphaFoldDB" id="A0A9Q0GR01"/>
<evidence type="ECO:0000256" key="6">
    <source>
        <dbReference type="SAM" id="MobiDB-lite"/>
    </source>
</evidence>
<comment type="caution">
    <text evidence="8">The sequence shown here is derived from an EMBL/GenBank/DDBJ whole genome shotgun (WGS) entry which is preliminary data.</text>
</comment>
<dbReference type="InterPro" id="IPR000109">
    <property type="entry name" value="POT_fam"/>
</dbReference>
<feature type="transmembrane region" description="Helical" evidence="7">
    <location>
        <begin position="324"/>
        <end position="345"/>
    </location>
</feature>
<comment type="similarity">
    <text evidence="2">Belongs to the major facilitator superfamily. Proton-dependent oligopeptide transporter (POT/PTR) (TC 2.A.17) family.</text>
</comment>
<feature type="transmembrane region" description="Helical" evidence="7">
    <location>
        <begin position="95"/>
        <end position="115"/>
    </location>
</feature>
<feature type="transmembrane region" description="Helical" evidence="7">
    <location>
        <begin position="444"/>
        <end position="467"/>
    </location>
</feature>
<feature type="compositionally biased region" description="Polar residues" evidence="6">
    <location>
        <begin position="1"/>
        <end position="22"/>
    </location>
</feature>
<evidence type="ECO:0008006" key="10">
    <source>
        <dbReference type="Google" id="ProtNLM"/>
    </source>
</evidence>
<reference evidence="8" key="1">
    <citation type="journal article" date="2023" name="Plant J.">
        <title>The genome of the king protea, Protea cynaroides.</title>
        <authorList>
            <person name="Chang J."/>
            <person name="Duong T.A."/>
            <person name="Schoeman C."/>
            <person name="Ma X."/>
            <person name="Roodt D."/>
            <person name="Barker N."/>
            <person name="Li Z."/>
            <person name="Van de Peer Y."/>
            <person name="Mizrachi E."/>
        </authorList>
    </citation>
    <scope>NUCLEOTIDE SEQUENCE</scope>
    <source>
        <tissue evidence="8">Young leaves</tissue>
    </source>
</reference>
<dbReference type="Gene3D" id="1.20.1250.20">
    <property type="entry name" value="MFS general substrate transporter like domains"/>
    <property type="match status" value="2"/>
</dbReference>
<dbReference type="PANTHER" id="PTHR11654">
    <property type="entry name" value="OLIGOPEPTIDE TRANSPORTER-RELATED"/>
    <property type="match status" value="1"/>
</dbReference>
<feature type="transmembrane region" description="Helical" evidence="7">
    <location>
        <begin position="63"/>
        <end position="88"/>
    </location>
</feature>
<keyword evidence="5 7" id="KW-0472">Membrane</keyword>
<dbReference type="Pfam" id="PF00854">
    <property type="entry name" value="PTR2"/>
    <property type="match status" value="1"/>
</dbReference>
<keyword evidence="3 7" id="KW-0812">Transmembrane</keyword>